<dbReference type="GO" id="GO:0009254">
    <property type="term" value="P:peptidoglycan turnover"/>
    <property type="evidence" value="ECO:0007669"/>
    <property type="project" value="TreeGrafter"/>
</dbReference>
<evidence type="ECO:0000256" key="1">
    <source>
        <dbReference type="ARBA" id="ARBA00011738"/>
    </source>
</evidence>
<dbReference type="NCBIfam" id="NF003915">
    <property type="entry name" value="PRK05441.1"/>
    <property type="match status" value="1"/>
</dbReference>
<proteinExistence type="inferred from homology"/>
<dbReference type="FunFam" id="3.40.50.10490:FF:000014">
    <property type="entry name" value="N-acetylmuramic acid 6-phosphate etherase"/>
    <property type="match status" value="1"/>
</dbReference>
<evidence type="ECO:0000256" key="11">
    <source>
        <dbReference type="ARBA" id="ARBA00084049"/>
    </source>
</evidence>
<protein>
    <recommendedName>
        <fullName evidence="9 12">N-acetylmuramic acid 6-phosphate etherase</fullName>
        <shortName evidence="12">MurNAc-6-P etherase</shortName>
        <ecNumber evidence="8 12">4.2.1.126</ecNumber>
    </recommendedName>
    <alternativeName>
        <fullName evidence="11 12">N-acetylmuramic acid 6-phosphate hydrolase</fullName>
    </alternativeName>
    <alternativeName>
        <fullName evidence="10 12">N-acetylmuramic acid 6-phosphate lyase</fullName>
    </alternativeName>
</protein>
<dbReference type="GO" id="GO:0097367">
    <property type="term" value="F:carbohydrate derivative binding"/>
    <property type="evidence" value="ECO:0007669"/>
    <property type="project" value="InterPro"/>
</dbReference>
<dbReference type="PROSITE" id="PS51464">
    <property type="entry name" value="SIS"/>
    <property type="match status" value="1"/>
</dbReference>
<evidence type="ECO:0000256" key="5">
    <source>
        <dbReference type="ARBA" id="ARBA00060595"/>
    </source>
</evidence>
<evidence type="ECO:0000256" key="2">
    <source>
        <dbReference type="ARBA" id="ARBA00023239"/>
    </source>
</evidence>
<dbReference type="Pfam" id="PF22645">
    <property type="entry name" value="GKRP_SIS_N"/>
    <property type="match status" value="1"/>
</dbReference>
<dbReference type="FunFam" id="1.10.8.1080:FF:000001">
    <property type="entry name" value="N-acetylmuramic acid 6-phosphate etherase"/>
    <property type="match status" value="1"/>
</dbReference>
<reference evidence="14 15" key="1">
    <citation type="submission" date="2020-08" db="EMBL/GenBank/DDBJ databases">
        <title>Genomic Encyclopedia of Type Strains, Phase IV (KMG-IV): sequencing the most valuable type-strain genomes for metagenomic binning, comparative biology and taxonomic classification.</title>
        <authorList>
            <person name="Goeker M."/>
        </authorList>
    </citation>
    <scope>NUCLEOTIDE SEQUENCE [LARGE SCALE GENOMIC DNA]</scope>
    <source>
        <strain evidence="14 15">DSM 103526</strain>
    </source>
</reference>
<feature type="active site" description="Proton donor" evidence="12">
    <location>
        <position position="85"/>
    </location>
</feature>
<dbReference type="PANTHER" id="PTHR10088:SF4">
    <property type="entry name" value="GLUCOKINASE REGULATORY PROTEIN"/>
    <property type="match status" value="1"/>
</dbReference>
<gene>
    <name evidence="12" type="primary">murQ</name>
    <name evidence="14" type="ORF">HNQ80_003478</name>
</gene>
<dbReference type="UniPathway" id="UPA00342"/>
<evidence type="ECO:0000259" key="13">
    <source>
        <dbReference type="PROSITE" id="PS51464"/>
    </source>
</evidence>
<dbReference type="CDD" id="cd05007">
    <property type="entry name" value="SIS_Etherase"/>
    <property type="match status" value="1"/>
</dbReference>
<evidence type="ECO:0000256" key="8">
    <source>
        <dbReference type="ARBA" id="ARBA00067056"/>
    </source>
</evidence>
<comment type="function">
    <text evidence="12">Specifically catalyzes the cleavage of the D-lactyl ether substituent of MurNAc 6-phosphate, producing GlcNAc 6-phosphate and D-lactate.</text>
</comment>
<evidence type="ECO:0000256" key="7">
    <source>
        <dbReference type="ARBA" id="ARBA00061234"/>
    </source>
</evidence>
<dbReference type="EC" id="4.2.1.126" evidence="8 12"/>
<accession>A0A841L4M7</accession>
<keyword evidence="3 12" id="KW-0119">Carbohydrate metabolism</keyword>
<evidence type="ECO:0000256" key="12">
    <source>
        <dbReference type="HAMAP-Rule" id="MF_00068"/>
    </source>
</evidence>
<comment type="subunit">
    <text evidence="1 12">Homodimer.</text>
</comment>
<comment type="pathway">
    <text evidence="12">Amino-sugar metabolism; N-acetylmuramate degradation.</text>
</comment>
<comment type="pathway">
    <text evidence="5">Amino-sugar metabolism; 1,6-anhydro-N-acetylmuramate degradation.</text>
</comment>
<comment type="catalytic activity">
    <reaction evidence="4 12">
        <text>N-acetyl-D-muramate 6-phosphate + H2O = N-acetyl-D-glucosamine 6-phosphate + (R)-lactate</text>
        <dbReference type="Rhea" id="RHEA:26410"/>
        <dbReference type="ChEBI" id="CHEBI:15377"/>
        <dbReference type="ChEBI" id="CHEBI:16004"/>
        <dbReference type="ChEBI" id="CHEBI:57513"/>
        <dbReference type="ChEBI" id="CHEBI:58722"/>
        <dbReference type="EC" id="4.2.1.126"/>
    </reaction>
</comment>
<dbReference type="GO" id="GO:0016803">
    <property type="term" value="F:ether hydrolase activity"/>
    <property type="evidence" value="ECO:0007669"/>
    <property type="project" value="TreeGrafter"/>
</dbReference>
<dbReference type="Gene3D" id="3.40.50.10490">
    <property type="entry name" value="Glucose-6-phosphate isomerase like protein, domain 1"/>
    <property type="match status" value="2"/>
</dbReference>
<dbReference type="PANTHER" id="PTHR10088">
    <property type="entry name" value="GLUCOKINASE REGULATORY PROTEIN"/>
    <property type="match status" value="1"/>
</dbReference>
<dbReference type="AlphaFoldDB" id="A0A841L4M7"/>
<evidence type="ECO:0000256" key="6">
    <source>
        <dbReference type="ARBA" id="ARBA00060672"/>
    </source>
</evidence>
<dbReference type="InterPro" id="IPR046348">
    <property type="entry name" value="SIS_dom_sf"/>
</dbReference>
<dbReference type="Gene3D" id="1.10.8.1080">
    <property type="match status" value="1"/>
</dbReference>
<dbReference type="HAMAP" id="MF_00068">
    <property type="entry name" value="MurQ"/>
    <property type="match status" value="1"/>
</dbReference>
<evidence type="ECO:0000256" key="9">
    <source>
        <dbReference type="ARBA" id="ARBA00070061"/>
    </source>
</evidence>
<comment type="similarity">
    <text evidence="7 12">Belongs to the GCKR-like family. MurNAc-6-P etherase subfamily.</text>
</comment>
<dbReference type="InterPro" id="IPR001347">
    <property type="entry name" value="SIS_dom"/>
</dbReference>
<comment type="pathway">
    <text evidence="6">Cell wall biogenesis.</text>
</comment>
<dbReference type="InterPro" id="IPR005488">
    <property type="entry name" value="Etherase_MurQ"/>
</dbReference>
<dbReference type="GO" id="GO:0016835">
    <property type="term" value="F:carbon-oxygen lyase activity"/>
    <property type="evidence" value="ECO:0007669"/>
    <property type="project" value="UniProtKB-UniRule"/>
</dbReference>
<dbReference type="Proteomes" id="UP000579281">
    <property type="component" value="Unassembled WGS sequence"/>
</dbReference>
<dbReference type="InterPro" id="IPR040190">
    <property type="entry name" value="MURQ/GCKR"/>
</dbReference>
<evidence type="ECO:0000313" key="14">
    <source>
        <dbReference type="EMBL" id="MBB6217359.1"/>
    </source>
</evidence>
<evidence type="ECO:0000256" key="4">
    <source>
        <dbReference type="ARBA" id="ARBA00051747"/>
    </source>
</evidence>
<dbReference type="NCBIfam" id="NF009222">
    <property type="entry name" value="PRK12570.1"/>
    <property type="match status" value="1"/>
</dbReference>
<dbReference type="SUPFAM" id="SSF53697">
    <property type="entry name" value="SIS domain"/>
    <property type="match status" value="1"/>
</dbReference>
<dbReference type="PROSITE" id="PS01272">
    <property type="entry name" value="GCKR"/>
    <property type="match status" value="1"/>
</dbReference>
<dbReference type="EMBL" id="JACHEN010000023">
    <property type="protein sequence ID" value="MBB6217359.1"/>
    <property type="molecule type" value="Genomic_DNA"/>
</dbReference>
<dbReference type="GO" id="GO:0046348">
    <property type="term" value="P:amino sugar catabolic process"/>
    <property type="evidence" value="ECO:0007669"/>
    <property type="project" value="InterPro"/>
</dbReference>
<keyword evidence="2 12" id="KW-0456">Lyase</keyword>
<comment type="caution">
    <text evidence="14">The sequence shown here is derived from an EMBL/GenBank/DDBJ whole genome shotgun (WGS) entry which is preliminary data.</text>
</comment>
<sequence>MEIDLNKLATEGRNPETIQIDRVPTLEMMKMLNNEDKKVAFAVEKELERIAKAVDVITEKLEEGGRLIYIGAGTSGRLGVLDASECPPTFGVVRTMVQGVIAGGDIAIRNSVEGAEDDMEGAVQQLKEIELSSKDVLVGIAASGRTPYVLGALQYSNKMGAVTISVSCSPDSEIAKVANIAITPVVGPEAVTGSTRLKAGTAQKMVLNMLSTGAMIRLGKVYENYMVDVQALNEKLVERSKRIVMQVTGVSSVEASTVLETTGYDVKLAIFLIKTGLDIETGRRILSEHKGRLKKALESLQELAY</sequence>
<keyword evidence="15" id="KW-1185">Reference proteome</keyword>
<organism evidence="14 15">
    <name type="scientific">Anaerosolibacter carboniphilus</name>
    <dbReference type="NCBI Taxonomy" id="1417629"/>
    <lineage>
        <taxon>Bacteria</taxon>
        <taxon>Bacillati</taxon>
        <taxon>Bacillota</taxon>
        <taxon>Clostridia</taxon>
        <taxon>Peptostreptococcales</taxon>
        <taxon>Thermotaleaceae</taxon>
        <taxon>Anaerosolibacter</taxon>
    </lineage>
</organism>
<feature type="active site" evidence="12">
    <location>
        <position position="116"/>
    </location>
</feature>
<evidence type="ECO:0000256" key="3">
    <source>
        <dbReference type="ARBA" id="ARBA00023277"/>
    </source>
</evidence>
<name>A0A841L4M7_9FIRM</name>
<evidence type="ECO:0000256" key="10">
    <source>
        <dbReference type="ARBA" id="ARBA00077905"/>
    </source>
</evidence>
<comment type="miscellaneous">
    <text evidence="12">A lyase-type mechanism (elimination/hydration) is suggested for the cleavage of the lactyl ether bond of MurNAc 6-phosphate, with the formation of an alpha,beta-unsaturated aldehyde intermediate with (E)-stereochemistry, followed by the syn addition of water to give product.</text>
</comment>
<dbReference type="NCBIfam" id="TIGR00274">
    <property type="entry name" value="N-acetylmuramic acid 6-phosphate etherase"/>
    <property type="match status" value="1"/>
</dbReference>
<dbReference type="InterPro" id="IPR005486">
    <property type="entry name" value="Glucokinase_regulatory_CS"/>
</dbReference>
<dbReference type="GO" id="GO:0097173">
    <property type="term" value="P:N-acetylmuramic acid catabolic process"/>
    <property type="evidence" value="ECO:0007669"/>
    <property type="project" value="UniProtKB-UniPathway"/>
</dbReference>
<evidence type="ECO:0000313" key="15">
    <source>
        <dbReference type="Proteomes" id="UP000579281"/>
    </source>
</evidence>
<feature type="domain" description="SIS" evidence="13">
    <location>
        <begin position="57"/>
        <end position="220"/>
    </location>
</feature>